<keyword evidence="7" id="KW-1185">Reference proteome</keyword>
<dbReference type="Gene3D" id="3.50.50.60">
    <property type="entry name" value="FAD/NAD(P)-binding domain"/>
    <property type="match status" value="1"/>
</dbReference>
<proteinExistence type="predicted"/>
<evidence type="ECO:0000256" key="1">
    <source>
        <dbReference type="ARBA" id="ARBA00001974"/>
    </source>
</evidence>
<organism evidence="6 7">
    <name type="scientific">Rhodoblastus acidophilus</name>
    <name type="common">Rhodopseudomonas acidophila</name>
    <dbReference type="NCBI Taxonomy" id="1074"/>
    <lineage>
        <taxon>Bacteria</taxon>
        <taxon>Pseudomonadati</taxon>
        <taxon>Pseudomonadota</taxon>
        <taxon>Alphaproteobacteria</taxon>
        <taxon>Hyphomicrobiales</taxon>
        <taxon>Rhodoblastaceae</taxon>
        <taxon>Rhodoblastus</taxon>
    </lineage>
</organism>
<evidence type="ECO:0000256" key="4">
    <source>
        <dbReference type="ARBA" id="ARBA00023002"/>
    </source>
</evidence>
<feature type="domain" description="FAD-dependent oxidoreductase 2 FAD-binding" evidence="5">
    <location>
        <begin position="16"/>
        <end position="403"/>
    </location>
</feature>
<dbReference type="InterPro" id="IPR003953">
    <property type="entry name" value="FAD-dep_OxRdtase_2_FAD-bd"/>
</dbReference>
<evidence type="ECO:0000259" key="5">
    <source>
        <dbReference type="Pfam" id="PF00890"/>
    </source>
</evidence>
<keyword evidence="2" id="KW-0285">Flavoprotein</keyword>
<evidence type="ECO:0000256" key="2">
    <source>
        <dbReference type="ARBA" id="ARBA00022630"/>
    </source>
</evidence>
<dbReference type="NCBIfam" id="TIGR02485">
    <property type="entry name" value="CobZ_N-term"/>
    <property type="match status" value="1"/>
</dbReference>
<keyword evidence="3" id="KW-0274">FAD</keyword>
<dbReference type="GO" id="GO:0016491">
    <property type="term" value="F:oxidoreductase activity"/>
    <property type="evidence" value="ECO:0007669"/>
    <property type="project" value="UniProtKB-KW"/>
</dbReference>
<dbReference type="AlphaFoldDB" id="A0A212S1L4"/>
<dbReference type="PRINTS" id="PR00411">
    <property type="entry name" value="PNDRDTASEI"/>
</dbReference>
<dbReference type="PANTHER" id="PTHR43400">
    <property type="entry name" value="FUMARATE REDUCTASE"/>
    <property type="match status" value="1"/>
</dbReference>
<dbReference type="Pfam" id="PF00890">
    <property type="entry name" value="FAD_binding_2"/>
    <property type="match status" value="1"/>
</dbReference>
<comment type="cofactor">
    <cofactor evidence="1">
        <name>FAD</name>
        <dbReference type="ChEBI" id="CHEBI:57692"/>
    </cofactor>
</comment>
<dbReference type="SUPFAM" id="SSF51905">
    <property type="entry name" value="FAD/NAD(P)-binding domain"/>
    <property type="match status" value="1"/>
</dbReference>
<dbReference type="InterPro" id="IPR050315">
    <property type="entry name" value="FAD-oxidoreductase_2"/>
</dbReference>
<evidence type="ECO:0000256" key="3">
    <source>
        <dbReference type="ARBA" id="ARBA00022827"/>
    </source>
</evidence>
<name>A0A212S1L4_RHOAC</name>
<sequence>MSAPEDIANNVRMEGVLVIGGGFAGLCAAIEARRRGAAVLLAESAPPALRGGHARHARNFRIAHEAPLWHTPGAYPPAEFEADLARISDGGDAVLRRVLIAESAGIAAWLEGCGVRLQAPDVGVLPFSRRTAFLLGGGKAMINALYATAERLGVGVLYDSDIVALAPAPEGGWAVEIAAGAARCRVTARAVVVASGGPGADPAWLRAHFGPNADRVLIRGGAHSNGRLMQKLIESGAGAAGDPASCHMVAVDGRGPEVDGGIVTRITAIPHGLVVDRHGGRVEIIGAAPGKAHYAQWGQRIAQCPQGEASLILDAEGVARSLPSALPPIRRPSLEALAAALEIDAAALAGAVEAFNFDAPRPIVRAPFAAFPMRAGLTFVHFGLAVDADMRLAPNLFAAGMITAPNFFTRSYLAGLGLTLSAVTGRRAGEAAARALV</sequence>
<evidence type="ECO:0000313" key="6">
    <source>
        <dbReference type="EMBL" id="SNB78906.1"/>
    </source>
</evidence>
<gene>
    <name evidence="6" type="ORF">SAMN06265338_110102</name>
</gene>
<dbReference type="EMBL" id="FYDG01000010">
    <property type="protein sequence ID" value="SNB78906.1"/>
    <property type="molecule type" value="Genomic_DNA"/>
</dbReference>
<dbReference type="Proteomes" id="UP000198418">
    <property type="component" value="Unassembled WGS sequence"/>
</dbReference>
<dbReference type="RefSeq" id="WP_244593208.1">
    <property type="nucleotide sequence ID" value="NZ_FYDG01000010.1"/>
</dbReference>
<dbReference type="SUPFAM" id="SSF56425">
    <property type="entry name" value="Succinate dehydrogenase/fumarate reductase flavoprotein, catalytic domain"/>
    <property type="match status" value="1"/>
</dbReference>
<keyword evidence="4" id="KW-0560">Oxidoreductase</keyword>
<evidence type="ECO:0000313" key="7">
    <source>
        <dbReference type="Proteomes" id="UP000198418"/>
    </source>
</evidence>
<dbReference type="InterPro" id="IPR012831">
    <property type="entry name" value="CobZ"/>
</dbReference>
<dbReference type="Gene3D" id="3.90.700.10">
    <property type="entry name" value="Succinate dehydrogenase/fumarate reductase flavoprotein, catalytic domain"/>
    <property type="match status" value="1"/>
</dbReference>
<reference evidence="7" key="1">
    <citation type="submission" date="2017-06" db="EMBL/GenBank/DDBJ databases">
        <authorList>
            <person name="Varghese N."/>
            <person name="Submissions S."/>
        </authorList>
    </citation>
    <scope>NUCLEOTIDE SEQUENCE [LARGE SCALE GENOMIC DNA]</scope>
    <source>
        <strain evidence="7">DSM 137</strain>
    </source>
</reference>
<dbReference type="PANTHER" id="PTHR43400:SF7">
    <property type="entry name" value="FAD-DEPENDENT OXIDOREDUCTASE 2 FAD BINDING DOMAIN-CONTAINING PROTEIN"/>
    <property type="match status" value="1"/>
</dbReference>
<accession>A0A212S1L4</accession>
<dbReference type="InterPro" id="IPR027477">
    <property type="entry name" value="Succ_DH/fumarate_Rdtase_cat_sf"/>
</dbReference>
<protein>
    <submittedName>
        <fullName evidence="6">Tricarballylate dehydrogenase</fullName>
    </submittedName>
</protein>
<dbReference type="InterPro" id="IPR036188">
    <property type="entry name" value="FAD/NAD-bd_sf"/>
</dbReference>